<feature type="transmembrane region" description="Helical" evidence="5">
    <location>
        <begin position="6"/>
        <end position="25"/>
    </location>
</feature>
<evidence type="ECO:0000256" key="3">
    <source>
        <dbReference type="ARBA" id="ARBA00022989"/>
    </source>
</evidence>
<feature type="transmembrane region" description="Helical" evidence="5">
    <location>
        <begin position="37"/>
        <end position="56"/>
    </location>
</feature>
<dbReference type="Pfam" id="PF18955">
    <property type="entry name" value="DUF5698"/>
    <property type="match status" value="1"/>
</dbReference>
<dbReference type="PANTHER" id="PTHR40060:SF1">
    <property type="entry name" value="UPF0316 PROTEIN YEBE"/>
    <property type="match status" value="1"/>
</dbReference>
<evidence type="ECO:0000256" key="1">
    <source>
        <dbReference type="ARBA" id="ARBA00022475"/>
    </source>
</evidence>
<dbReference type="EMBL" id="LTDM01000011">
    <property type="protein sequence ID" value="OLS03229.1"/>
    <property type="molecule type" value="Genomic_DNA"/>
</dbReference>
<evidence type="ECO:0000256" key="2">
    <source>
        <dbReference type="ARBA" id="ARBA00022692"/>
    </source>
</evidence>
<comment type="caution">
    <text evidence="7">The sequence shown here is derived from an EMBL/GenBank/DDBJ whole genome shotgun (WGS) entry which is preliminary data.</text>
</comment>
<keyword evidence="1" id="KW-1003">Cell membrane</keyword>
<evidence type="ECO:0000256" key="5">
    <source>
        <dbReference type="SAM" id="Phobius"/>
    </source>
</evidence>
<dbReference type="RefSeq" id="WP_075725637.1">
    <property type="nucleotide sequence ID" value="NZ_LTDM01000011.1"/>
</dbReference>
<organism evidence="7 8">
    <name type="scientific">Tissierella creatinophila DSM 6911</name>
    <dbReference type="NCBI Taxonomy" id="1123403"/>
    <lineage>
        <taxon>Bacteria</taxon>
        <taxon>Bacillati</taxon>
        <taxon>Bacillota</taxon>
        <taxon>Tissierellia</taxon>
        <taxon>Tissierellales</taxon>
        <taxon>Tissierellaceae</taxon>
        <taxon>Tissierella</taxon>
    </lineage>
</organism>
<evidence type="ECO:0000259" key="6">
    <source>
        <dbReference type="Pfam" id="PF18955"/>
    </source>
</evidence>
<keyword evidence="2 5" id="KW-0812">Transmembrane</keyword>
<reference evidence="7 8" key="1">
    <citation type="submission" date="2016-02" db="EMBL/GenBank/DDBJ databases">
        <title>Genome sequence of Tissierella creatinophila DSM 6911.</title>
        <authorList>
            <person name="Poehlein A."/>
            <person name="Daniel R."/>
        </authorList>
    </citation>
    <scope>NUCLEOTIDE SEQUENCE [LARGE SCALE GENOMIC DNA]</scope>
    <source>
        <strain evidence="7 8">DSM 6911</strain>
    </source>
</reference>
<sequence length="179" mass="19842">MENSMIIGLLVMFLITAFTNILSTLKTIFMSKNIMNPVYTLVFIDAVIFATIVSKVTSSDGMAYTIAFGLGKSMGVYLGGKIENKLALGICEVDLFLNDGIKANEIAQRIRETGYTVNNFLVGGNNETERHQVEVVINRKEIKILEEIIKDFDVESPTLKIKTLNKVNGKITTTKLKEA</sequence>
<gene>
    <name evidence="7" type="ORF">TICRE_09300</name>
</gene>
<dbReference type="PANTHER" id="PTHR40060">
    <property type="entry name" value="UPF0316 PROTEIN YEBE"/>
    <property type="match status" value="1"/>
</dbReference>
<dbReference type="InterPro" id="IPR044035">
    <property type="entry name" value="DUF5698"/>
</dbReference>
<evidence type="ECO:0000256" key="4">
    <source>
        <dbReference type="ARBA" id="ARBA00023136"/>
    </source>
</evidence>
<accession>A0A1U7M7N8</accession>
<protein>
    <recommendedName>
        <fullName evidence="6">DUF5698 domain-containing protein</fullName>
    </recommendedName>
</protein>
<dbReference type="OrthoDB" id="48231at2"/>
<evidence type="ECO:0000313" key="7">
    <source>
        <dbReference type="EMBL" id="OLS03229.1"/>
    </source>
</evidence>
<name>A0A1U7M7N8_TISCR</name>
<dbReference type="InterPro" id="IPR022930">
    <property type="entry name" value="UPF0316"/>
</dbReference>
<keyword evidence="3 5" id="KW-1133">Transmembrane helix</keyword>
<feature type="domain" description="DUF5698" evidence="6">
    <location>
        <begin position="24"/>
        <end position="79"/>
    </location>
</feature>
<evidence type="ECO:0000313" key="8">
    <source>
        <dbReference type="Proteomes" id="UP000186112"/>
    </source>
</evidence>
<dbReference type="AlphaFoldDB" id="A0A1U7M7N8"/>
<dbReference type="Proteomes" id="UP000186112">
    <property type="component" value="Unassembled WGS sequence"/>
</dbReference>
<proteinExistence type="predicted"/>
<keyword evidence="4 5" id="KW-0472">Membrane</keyword>
<keyword evidence="8" id="KW-1185">Reference proteome</keyword>